<comment type="catalytic activity">
    <reaction evidence="11">
        <text>isopentenyl diphosphate = dimethylallyl diphosphate</text>
        <dbReference type="Rhea" id="RHEA:23284"/>
        <dbReference type="ChEBI" id="CHEBI:57623"/>
        <dbReference type="ChEBI" id="CHEBI:128769"/>
        <dbReference type="EC" id="5.3.3.2"/>
    </reaction>
</comment>
<dbReference type="GO" id="GO:0070402">
    <property type="term" value="F:NADPH binding"/>
    <property type="evidence" value="ECO:0007669"/>
    <property type="project" value="UniProtKB-UniRule"/>
</dbReference>
<dbReference type="Gene3D" id="3.20.20.70">
    <property type="entry name" value="Aldolase class I"/>
    <property type="match status" value="1"/>
</dbReference>
<gene>
    <name evidence="11" type="primary">fni</name>
    <name evidence="13" type="ORF">BVG16_03690</name>
</gene>
<dbReference type="PANTHER" id="PTHR43665">
    <property type="entry name" value="ISOPENTENYL-DIPHOSPHATE DELTA-ISOMERASE"/>
    <property type="match status" value="1"/>
</dbReference>
<feature type="binding site" evidence="11">
    <location>
        <begin position="61"/>
        <end position="63"/>
    </location>
    <ligand>
        <name>FMN</name>
        <dbReference type="ChEBI" id="CHEBI:58210"/>
    </ligand>
</feature>
<protein>
    <recommendedName>
        <fullName evidence="11">Isopentenyl-diphosphate delta-isomerase</fullName>
        <shortName evidence="11">IPP isomerase</shortName>
        <ecNumber evidence="11">5.3.3.2</ecNumber>
    </recommendedName>
    <alternativeName>
        <fullName evidence="11">Isopentenyl diphosphate:dimethylallyl diphosphate isomerase</fullName>
    </alternativeName>
    <alternativeName>
        <fullName evidence="11">Isopentenyl pyrophosphate isomerase</fullName>
    </alternativeName>
    <alternativeName>
        <fullName evidence="11">Type 2 isopentenyl diphosphate isomerase</fullName>
        <shortName evidence="11">IDI-2</shortName>
    </alternativeName>
</protein>
<dbReference type="GO" id="GO:0008299">
    <property type="term" value="P:isoprenoid biosynthetic process"/>
    <property type="evidence" value="ECO:0007669"/>
    <property type="project" value="UniProtKB-UniRule"/>
</dbReference>
<comment type="caution">
    <text evidence="11">Lacks conserved residue(s) required for the propagation of feature annotation.</text>
</comment>
<comment type="caution">
    <text evidence="13">The sequence shown here is derived from an EMBL/GenBank/DDBJ whole genome shotgun (WGS) entry which is preliminary data.</text>
</comment>
<dbReference type="GO" id="GO:0004452">
    <property type="term" value="F:isopentenyl-diphosphate delta-isomerase activity"/>
    <property type="evidence" value="ECO:0007669"/>
    <property type="project" value="UniProtKB-UniRule"/>
</dbReference>
<feature type="binding site" evidence="11">
    <location>
        <begin position="257"/>
        <end position="259"/>
    </location>
    <ligand>
        <name>FMN</name>
        <dbReference type="ChEBI" id="CHEBI:58210"/>
    </ligand>
</feature>
<dbReference type="AlphaFoldDB" id="A0A1T2XP23"/>
<feature type="binding site" evidence="11">
    <location>
        <position position="182"/>
    </location>
    <ligand>
        <name>FMN</name>
        <dbReference type="ChEBI" id="CHEBI:58210"/>
    </ligand>
</feature>
<dbReference type="InterPro" id="IPR013785">
    <property type="entry name" value="Aldolase_TIM"/>
</dbReference>
<dbReference type="InterPro" id="IPR011179">
    <property type="entry name" value="IPdP_isomerase"/>
</dbReference>
<comment type="similarity">
    <text evidence="11">Belongs to the IPP isomerase type 2 family.</text>
</comment>
<keyword evidence="8 11" id="KW-0414">Isoprene biosynthesis</keyword>
<evidence type="ECO:0000313" key="14">
    <source>
        <dbReference type="Proteomes" id="UP000190188"/>
    </source>
</evidence>
<dbReference type="RefSeq" id="WP_078497160.1">
    <property type="nucleotide sequence ID" value="NZ_MSZX01000001.1"/>
</dbReference>
<evidence type="ECO:0000256" key="8">
    <source>
        <dbReference type="ARBA" id="ARBA00023229"/>
    </source>
</evidence>
<feature type="binding site" evidence="11">
    <location>
        <begin position="5"/>
        <end position="6"/>
    </location>
    <ligand>
        <name>substrate</name>
    </ligand>
</feature>
<dbReference type="PANTHER" id="PTHR43665:SF1">
    <property type="entry name" value="ISOPENTENYL-DIPHOSPHATE DELTA-ISOMERASE"/>
    <property type="match status" value="1"/>
</dbReference>
<keyword evidence="14" id="KW-1185">Reference proteome</keyword>
<evidence type="ECO:0000256" key="5">
    <source>
        <dbReference type="ARBA" id="ARBA00022723"/>
    </source>
</evidence>
<evidence type="ECO:0000259" key="12">
    <source>
        <dbReference type="Pfam" id="PF01070"/>
    </source>
</evidence>
<comment type="cofactor">
    <cofactor evidence="1 11">
        <name>FMN</name>
        <dbReference type="ChEBI" id="CHEBI:58210"/>
    </cofactor>
</comment>
<organism evidence="13 14">
    <name type="scientific">Paenibacillus selenitireducens</name>
    <dbReference type="NCBI Taxonomy" id="1324314"/>
    <lineage>
        <taxon>Bacteria</taxon>
        <taxon>Bacillati</taxon>
        <taxon>Bacillota</taxon>
        <taxon>Bacilli</taxon>
        <taxon>Bacillales</taxon>
        <taxon>Paenibacillaceae</taxon>
        <taxon>Paenibacillus</taxon>
    </lineage>
</organism>
<comment type="subcellular location">
    <subcellularLocation>
        <location evidence="11">Cytoplasm</location>
    </subcellularLocation>
</comment>
<dbReference type="GO" id="GO:0005737">
    <property type="term" value="C:cytoplasm"/>
    <property type="evidence" value="ECO:0007669"/>
    <property type="project" value="UniProtKB-SubCell"/>
</dbReference>
<keyword evidence="5 11" id="KW-0479">Metal-binding</keyword>
<feature type="domain" description="FMN-dependent dehydrogenase" evidence="12">
    <location>
        <begin position="164"/>
        <end position="319"/>
    </location>
</feature>
<evidence type="ECO:0000256" key="7">
    <source>
        <dbReference type="ARBA" id="ARBA00022857"/>
    </source>
</evidence>
<dbReference type="NCBIfam" id="TIGR02151">
    <property type="entry name" value="IPP_isom_2"/>
    <property type="match status" value="1"/>
</dbReference>
<keyword evidence="4 11" id="KW-0288">FMN</keyword>
<dbReference type="Pfam" id="PF01070">
    <property type="entry name" value="FMN_dh"/>
    <property type="match status" value="1"/>
</dbReference>
<dbReference type="SMART" id="SM01240">
    <property type="entry name" value="IMPDH"/>
    <property type="match status" value="1"/>
</dbReference>
<dbReference type="CDD" id="cd02811">
    <property type="entry name" value="IDI-2_FMN"/>
    <property type="match status" value="1"/>
</dbReference>
<dbReference type="GO" id="GO:0000287">
    <property type="term" value="F:magnesium ion binding"/>
    <property type="evidence" value="ECO:0007669"/>
    <property type="project" value="UniProtKB-UniRule"/>
</dbReference>
<accession>A0A1T2XP23</accession>
<sequence>MRVSRKVEHLQHALQIGQSGEHGLSDIRFVHQCLPEQSLSSVSLETYIGELNLSSPIVINAMTGGAAETEEINRELAIAARETGIAMAVGSQMSALRHPEVRSSYTIVREMNPTGIVFGNLGSEATVDQAQQAVEMLQANALQIHLNPMQELIMPEGDRDFRGVLDRIARIVHAVSVPVIVKEVGFGITGEAARRLREIGVSIVDVGGFGGTNFAAIENERREESLAWLNDWGIPTSCSLLDVQKSCAPAHIMASGGIRNALDICKALAIGAGAAGLAGIFLKTLKTQGTSAVIQQINTLHAHIKLIMTGVGAATIEELWRVPFIIGGETAHWCYARGIDITEFAQRK</sequence>
<reference evidence="13 14" key="1">
    <citation type="submission" date="2017-01" db="EMBL/GenBank/DDBJ databases">
        <title>Genome analysis of Paenibacillus selenitrireducens ES3-24.</title>
        <authorList>
            <person name="Xu D."/>
            <person name="Yao R."/>
            <person name="Zheng S."/>
        </authorList>
    </citation>
    <scope>NUCLEOTIDE SEQUENCE [LARGE SCALE GENOMIC DNA]</scope>
    <source>
        <strain evidence="13 14">ES3-24</strain>
    </source>
</reference>
<dbReference type="HAMAP" id="MF_00354">
    <property type="entry name" value="Idi_2"/>
    <property type="match status" value="1"/>
</dbReference>
<feature type="binding site" evidence="11">
    <location>
        <position position="91"/>
    </location>
    <ligand>
        <name>FMN</name>
        <dbReference type="ChEBI" id="CHEBI:58210"/>
    </ligand>
</feature>
<evidence type="ECO:0000256" key="4">
    <source>
        <dbReference type="ARBA" id="ARBA00022643"/>
    </source>
</evidence>
<dbReference type="OrthoDB" id="9795032at2"/>
<name>A0A1T2XP23_9BACL</name>
<evidence type="ECO:0000256" key="10">
    <source>
        <dbReference type="ARBA" id="ARBA00025810"/>
    </source>
</evidence>
<feature type="binding site" evidence="11">
    <location>
        <position position="120"/>
    </location>
    <ligand>
        <name>FMN</name>
        <dbReference type="ChEBI" id="CHEBI:58210"/>
    </ligand>
</feature>
<evidence type="ECO:0000313" key="13">
    <source>
        <dbReference type="EMBL" id="OPA81423.1"/>
    </source>
</evidence>
<dbReference type="InterPro" id="IPR000262">
    <property type="entry name" value="FMN-dep_DH"/>
</dbReference>
<dbReference type="PIRSF" id="PIRSF003314">
    <property type="entry name" value="IPP_isomerase"/>
    <property type="match status" value="1"/>
</dbReference>
<feature type="binding site" evidence="11">
    <location>
        <position position="151"/>
    </location>
    <ligand>
        <name>Mg(2+)</name>
        <dbReference type="ChEBI" id="CHEBI:18420"/>
    </ligand>
</feature>
<comment type="function">
    <text evidence="11">Involved in the biosynthesis of isoprenoids. Catalyzes the 1,3-allylic rearrangement of the homoallylic substrate isopentenyl (IPP) to its allylic isomer, dimethylallyl diphosphate (DMAPP).</text>
</comment>
<keyword evidence="2 11" id="KW-0963">Cytoplasm</keyword>
<feature type="binding site" evidence="11">
    <location>
        <position position="150"/>
    </location>
    <ligand>
        <name>substrate</name>
    </ligand>
</feature>
<comment type="cofactor">
    <cofactor evidence="11">
        <name>Mg(2+)</name>
        <dbReference type="ChEBI" id="CHEBI:18420"/>
    </cofactor>
</comment>
<dbReference type="SUPFAM" id="SSF51395">
    <property type="entry name" value="FMN-linked oxidoreductases"/>
    <property type="match status" value="1"/>
</dbReference>
<evidence type="ECO:0000256" key="11">
    <source>
        <dbReference type="HAMAP-Rule" id="MF_00354"/>
    </source>
</evidence>
<keyword evidence="7 11" id="KW-0521">NADP</keyword>
<evidence type="ECO:0000256" key="6">
    <source>
        <dbReference type="ARBA" id="ARBA00022842"/>
    </source>
</evidence>
<dbReference type="EC" id="5.3.3.2" evidence="11"/>
<evidence type="ECO:0000256" key="3">
    <source>
        <dbReference type="ARBA" id="ARBA00022630"/>
    </source>
</evidence>
<feature type="binding site" evidence="11">
    <location>
        <begin position="278"/>
        <end position="279"/>
    </location>
    <ligand>
        <name>FMN</name>
        <dbReference type="ChEBI" id="CHEBI:58210"/>
    </ligand>
</feature>
<dbReference type="GO" id="GO:0016491">
    <property type="term" value="F:oxidoreductase activity"/>
    <property type="evidence" value="ECO:0007669"/>
    <property type="project" value="InterPro"/>
</dbReference>
<evidence type="ECO:0000256" key="2">
    <source>
        <dbReference type="ARBA" id="ARBA00022490"/>
    </source>
</evidence>
<keyword evidence="6 11" id="KW-0460">Magnesium</keyword>
<dbReference type="STRING" id="1324314.BVG16_03690"/>
<feature type="binding site" evidence="11">
    <location>
        <position position="212"/>
    </location>
    <ligand>
        <name>FMN</name>
        <dbReference type="ChEBI" id="CHEBI:58210"/>
    </ligand>
</feature>
<dbReference type="GO" id="GO:0010181">
    <property type="term" value="F:FMN binding"/>
    <property type="evidence" value="ECO:0007669"/>
    <property type="project" value="UniProtKB-UniRule"/>
</dbReference>
<proteinExistence type="inferred from homology"/>
<evidence type="ECO:0000256" key="9">
    <source>
        <dbReference type="ARBA" id="ARBA00023235"/>
    </source>
</evidence>
<comment type="cofactor">
    <cofactor evidence="11">
        <name>NADPH</name>
        <dbReference type="ChEBI" id="CHEBI:57783"/>
    </cofactor>
</comment>
<dbReference type="EMBL" id="MSZX01000001">
    <property type="protein sequence ID" value="OPA81423.1"/>
    <property type="molecule type" value="Genomic_DNA"/>
</dbReference>
<keyword evidence="9 11" id="KW-0413">Isomerase</keyword>
<evidence type="ECO:0000256" key="1">
    <source>
        <dbReference type="ARBA" id="ARBA00001917"/>
    </source>
</evidence>
<dbReference type="Proteomes" id="UP000190188">
    <property type="component" value="Unassembled WGS sequence"/>
</dbReference>
<comment type="subunit">
    <text evidence="10 11">Homooctamer. Dimer of tetramers.</text>
</comment>
<keyword evidence="3 11" id="KW-0285">Flavoprotein</keyword>